<protein>
    <recommendedName>
        <fullName evidence="3">3-dehydroquinate dehydratase</fullName>
    </recommendedName>
</protein>
<dbReference type="Pfam" id="PF10649">
    <property type="entry name" value="DUF2478"/>
    <property type="match status" value="1"/>
</dbReference>
<dbReference type="EMBL" id="AAYA01000011">
    <property type="protein sequence ID" value="EBA07064.1"/>
    <property type="molecule type" value="Genomic_DNA"/>
</dbReference>
<name>A3K6T7_SAGS3</name>
<sequence>MTAFTRETMRATATAIAVERPLLGYIRSEDRGVGDMLLSHVAERLIAQGLRVHGAIQVNRDRHDGQRCDMDIRLLPEGREIRVSQSLGLGARGCRLDSGALETAVACVGASFAPDADVLIVNKFGKQEACGAGFRTLIGEAISMGVPVLTCVNAMNQTAFDEFSAGFQVRLDACETTLLNWCRTHLHDLGPNARSVR</sequence>
<dbReference type="InterPro" id="IPR018912">
    <property type="entry name" value="DUF2478"/>
</dbReference>
<dbReference type="InterPro" id="IPR027417">
    <property type="entry name" value="P-loop_NTPase"/>
</dbReference>
<gene>
    <name evidence="1" type="ORF">SSE37_12741</name>
</gene>
<keyword evidence="2" id="KW-1185">Reference proteome</keyword>
<dbReference type="AlphaFoldDB" id="A3K6T7"/>
<dbReference type="Gene3D" id="3.40.50.300">
    <property type="entry name" value="P-loop containing nucleotide triphosphate hydrolases"/>
    <property type="match status" value="1"/>
</dbReference>
<dbReference type="OrthoDB" id="5918880at2"/>
<evidence type="ECO:0000313" key="1">
    <source>
        <dbReference type="EMBL" id="EBA07064.1"/>
    </source>
</evidence>
<proteinExistence type="predicted"/>
<reference evidence="1 2" key="1">
    <citation type="submission" date="2006-06" db="EMBL/GenBank/DDBJ databases">
        <authorList>
            <person name="Moran M.A."/>
            <person name="Ferriera S."/>
            <person name="Johnson J."/>
            <person name="Kravitz S."/>
            <person name="Beeson K."/>
            <person name="Sutton G."/>
            <person name="Rogers Y.-H."/>
            <person name="Friedman R."/>
            <person name="Frazier M."/>
            <person name="Venter J.C."/>
        </authorList>
    </citation>
    <scope>NUCLEOTIDE SEQUENCE [LARGE SCALE GENOMIC DNA]</scope>
    <source>
        <strain evidence="1 2">E-37</strain>
    </source>
</reference>
<evidence type="ECO:0000313" key="2">
    <source>
        <dbReference type="Proteomes" id="UP000005713"/>
    </source>
</evidence>
<evidence type="ECO:0008006" key="3">
    <source>
        <dbReference type="Google" id="ProtNLM"/>
    </source>
</evidence>
<dbReference type="Proteomes" id="UP000005713">
    <property type="component" value="Unassembled WGS sequence"/>
</dbReference>
<accession>A3K6T7</accession>
<dbReference type="eggNOG" id="COG1618">
    <property type="taxonomic scope" value="Bacteria"/>
</dbReference>
<comment type="caution">
    <text evidence="1">The sequence shown here is derived from an EMBL/GenBank/DDBJ whole genome shotgun (WGS) entry which is preliminary data.</text>
</comment>
<organism evidence="1 2">
    <name type="scientific">Sagittula stellata (strain ATCC 700073 / DSM 11524 / E-37)</name>
    <dbReference type="NCBI Taxonomy" id="388399"/>
    <lineage>
        <taxon>Bacteria</taxon>
        <taxon>Pseudomonadati</taxon>
        <taxon>Pseudomonadota</taxon>
        <taxon>Alphaproteobacteria</taxon>
        <taxon>Rhodobacterales</taxon>
        <taxon>Roseobacteraceae</taxon>
        <taxon>Sagittula</taxon>
    </lineage>
</organism>